<feature type="compositionally biased region" description="Basic and acidic residues" evidence="1">
    <location>
        <begin position="255"/>
        <end position="276"/>
    </location>
</feature>
<evidence type="ECO:0008006" key="6">
    <source>
        <dbReference type="Google" id="ProtNLM"/>
    </source>
</evidence>
<dbReference type="OrthoDB" id="3689214at2759"/>
<proteinExistence type="predicted"/>
<protein>
    <recommendedName>
        <fullName evidence="6">Mid2 domain-containing protein</fullName>
    </recommendedName>
</protein>
<keyword evidence="2" id="KW-1133">Transmembrane helix</keyword>
<name>A0A1L7XI77_9HELO</name>
<keyword evidence="3" id="KW-0732">Signal</keyword>
<gene>
    <name evidence="4" type="ORF">PAC_14617</name>
</gene>
<evidence type="ECO:0000256" key="2">
    <source>
        <dbReference type="SAM" id="Phobius"/>
    </source>
</evidence>
<reference evidence="4 5" key="1">
    <citation type="submission" date="2016-03" db="EMBL/GenBank/DDBJ databases">
        <authorList>
            <person name="Ploux O."/>
        </authorList>
    </citation>
    <scope>NUCLEOTIDE SEQUENCE [LARGE SCALE GENOMIC DNA]</scope>
    <source>
        <strain evidence="4 5">UAMH 11012</strain>
    </source>
</reference>
<evidence type="ECO:0000313" key="4">
    <source>
        <dbReference type="EMBL" id="CZR64718.1"/>
    </source>
</evidence>
<dbReference type="PANTHER" id="PTHR16861">
    <property type="entry name" value="GLYCOPROTEIN 38"/>
    <property type="match status" value="1"/>
</dbReference>
<keyword evidence="2" id="KW-0472">Membrane</keyword>
<dbReference type="EMBL" id="FJOG01000027">
    <property type="protein sequence ID" value="CZR64718.1"/>
    <property type="molecule type" value="Genomic_DNA"/>
</dbReference>
<evidence type="ECO:0000313" key="5">
    <source>
        <dbReference type="Proteomes" id="UP000184330"/>
    </source>
</evidence>
<evidence type="ECO:0000256" key="3">
    <source>
        <dbReference type="SAM" id="SignalP"/>
    </source>
</evidence>
<dbReference type="AlphaFoldDB" id="A0A1L7XI77"/>
<accession>A0A1L7XI77</accession>
<feature type="region of interest" description="Disordered" evidence="1">
    <location>
        <begin position="247"/>
        <end position="276"/>
    </location>
</feature>
<keyword evidence="5" id="KW-1185">Reference proteome</keyword>
<organism evidence="4 5">
    <name type="scientific">Phialocephala subalpina</name>
    <dbReference type="NCBI Taxonomy" id="576137"/>
    <lineage>
        <taxon>Eukaryota</taxon>
        <taxon>Fungi</taxon>
        <taxon>Dikarya</taxon>
        <taxon>Ascomycota</taxon>
        <taxon>Pezizomycotina</taxon>
        <taxon>Leotiomycetes</taxon>
        <taxon>Helotiales</taxon>
        <taxon>Mollisiaceae</taxon>
        <taxon>Phialocephala</taxon>
        <taxon>Phialocephala fortinii species complex</taxon>
    </lineage>
</organism>
<feature type="signal peptide" evidence="3">
    <location>
        <begin position="1"/>
        <end position="21"/>
    </location>
</feature>
<dbReference type="STRING" id="576137.A0A1L7XI77"/>
<sequence length="276" mass="29694">MASYITVVSVAFYCFCLQAHALQFWIVPNGAVSDFTQNFPANTPLELQWNGQPAVESIGGFNTTTTQITLFDLYVQQYSSTNTFSQLIIGNVNLTDAGSVRWNVSIPDNELAIRQNYVLRFLTAPGDHTGFSSPGFLIQGSSSTTTTSSTTSPTTSSTASPTSSGTQSATSTPTNAASGLGIGAMAGIGIAAPVAVLALAVGLVYMFLGKRKAVKKSDDDFLNALEVYKYHDTRPPSYLEMANRQQPVELPNDQRPYELHKELSGKRDGPSRTDIE</sequence>
<evidence type="ECO:0000256" key="1">
    <source>
        <dbReference type="SAM" id="MobiDB-lite"/>
    </source>
</evidence>
<feature type="region of interest" description="Disordered" evidence="1">
    <location>
        <begin position="142"/>
        <end position="175"/>
    </location>
</feature>
<keyword evidence="2" id="KW-0812">Transmembrane</keyword>
<dbReference type="Proteomes" id="UP000184330">
    <property type="component" value="Unassembled WGS sequence"/>
</dbReference>
<feature type="chain" id="PRO_5012476549" description="Mid2 domain-containing protein" evidence="3">
    <location>
        <begin position="22"/>
        <end position="276"/>
    </location>
</feature>
<dbReference type="PANTHER" id="PTHR16861:SF4">
    <property type="entry name" value="SH3 DOMAIN PROTEIN (AFU_ORTHOLOGUE AFUA_1G13610)"/>
    <property type="match status" value="1"/>
</dbReference>
<feature type="transmembrane region" description="Helical" evidence="2">
    <location>
        <begin position="180"/>
        <end position="208"/>
    </location>
</feature>